<dbReference type="GO" id="GO:0006357">
    <property type="term" value="P:regulation of transcription by RNA polymerase II"/>
    <property type="evidence" value="ECO:0007669"/>
    <property type="project" value="InterPro"/>
</dbReference>
<reference evidence="3" key="1">
    <citation type="submission" date="2021-02" db="EMBL/GenBank/DDBJ databases">
        <authorList>
            <person name="Nowell W R."/>
        </authorList>
    </citation>
    <scope>NUCLEOTIDE SEQUENCE</scope>
</reference>
<evidence type="ECO:0008006" key="5">
    <source>
        <dbReference type="Google" id="ProtNLM"/>
    </source>
</evidence>
<sequence>MIKYRNYMNDSLRTDIFLRFTPETIACACIDLAARILQIPLPKNPPWYLIFGAQPEEIRYIMIAILRLYNHRPKPLDELEKILNTFREKREDERKKLRPELGCDSPAQQPTIQISIPSTVISFLTPTIVQQEVPSVITTTTDEIINTMAIINGKLTQKLDQGSSRESSTVNNHRHHHRHHHRRKRSSSPSRSSSQSLSRSPIHHPQKKKKISHRSRSRSRSSSRKRHRHQKDKRHHSSHTSNNHRKKDKKRRSRSSSRDDNHYSNNNNKHFLTNNDTNNNIHQRSHHYSFKQINGVSSSSHKNFNLK</sequence>
<protein>
    <recommendedName>
        <fullName evidence="5">Cyclin C-terminal domain-containing protein</fullName>
    </recommendedName>
</protein>
<evidence type="ECO:0000313" key="4">
    <source>
        <dbReference type="Proteomes" id="UP000663870"/>
    </source>
</evidence>
<evidence type="ECO:0000256" key="1">
    <source>
        <dbReference type="ARBA" id="ARBA00023127"/>
    </source>
</evidence>
<feature type="region of interest" description="Disordered" evidence="2">
    <location>
        <begin position="156"/>
        <end position="282"/>
    </location>
</feature>
<feature type="compositionally biased region" description="Basic residues" evidence="2">
    <location>
        <begin position="201"/>
        <end position="255"/>
    </location>
</feature>
<keyword evidence="4" id="KW-1185">Reference proteome</keyword>
<feature type="compositionally biased region" description="Low complexity" evidence="2">
    <location>
        <begin position="187"/>
        <end position="200"/>
    </location>
</feature>
<dbReference type="EMBL" id="CAJNOL010001328">
    <property type="protein sequence ID" value="CAF1337907.1"/>
    <property type="molecule type" value="Genomic_DNA"/>
</dbReference>
<feature type="compositionally biased region" description="Basic residues" evidence="2">
    <location>
        <begin position="172"/>
        <end position="186"/>
    </location>
</feature>
<organism evidence="3 4">
    <name type="scientific">Rotaria sordida</name>
    <dbReference type="NCBI Taxonomy" id="392033"/>
    <lineage>
        <taxon>Eukaryota</taxon>
        <taxon>Metazoa</taxon>
        <taxon>Spiralia</taxon>
        <taxon>Gnathifera</taxon>
        <taxon>Rotifera</taxon>
        <taxon>Eurotatoria</taxon>
        <taxon>Bdelloidea</taxon>
        <taxon>Philodinida</taxon>
        <taxon>Philodinidae</taxon>
        <taxon>Rotaria</taxon>
    </lineage>
</organism>
<dbReference type="InterPro" id="IPR036915">
    <property type="entry name" value="Cyclin-like_sf"/>
</dbReference>
<evidence type="ECO:0000313" key="3">
    <source>
        <dbReference type="EMBL" id="CAF1337907.1"/>
    </source>
</evidence>
<name>A0A815GFB2_9BILA</name>
<feature type="compositionally biased region" description="Polar residues" evidence="2">
    <location>
        <begin position="271"/>
        <end position="282"/>
    </location>
</feature>
<dbReference type="AlphaFoldDB" id="A0A815GFB2"/>
<dbReference type="Proteomes" id="UP000663870">
    <property type="component" value="Unassembled WGS sequence"/>
</dbReference>
<dbReference type="GO" id="GO:0016538">
    <property type="term" value="F:cyclin-dependent protein serine/threonine kinase regulator activity"/>
    <property type="evidence" value="ECO:0007669"/>
    <property type="project" value="InterPro"/>
</dbReference>
<dbReference type="PANTHER" id="PTHR10026">
    <property type="entry name" value="CYCLIN"/>
    <property type="match status" value="1"/>
</dbReference>
<accession>A0A815GFB2</accession>
<evidence type="ECO:0000256" key="2">
    <source>
        <dbReference type="SAM" id="MobiDB-lite"/>
    </source>
</evidence>
<feature type="compositionally biased region" description="Polar residues" evidence="2">
    <location>
        <begin position="156"/>
        <end position="171"/>
    </location>
</feature>
<proteinExistence type="predicted"/>
<comment type="caution">
    <text evidence="3">The sequence shown here is derived from an EMBL/GenBank/DDBJ whole genome shotgun (WGS) entry which is preliminary data.</text>
</comment>
<dbReference type="CDD" id="cd20533">
    <property type="entry name" value="CYCLIN_CCNL_rpt2"/>
    <property type="match status" value="1"/>
</dbReference>
<dbReference type="SUPFAM" id="SSF47954">
    <property type="entry name" value="Cyclin-like"/>
    <property type="match status" value="1"/>
</dbReference>
<dbReference type="Gene3D" id="1.10.472.10">
    <property type="entry name" value="Cyclin-like"/>
    <property type="match status" value="1"/>
</dbReference>
<dbReference type="InterPro" id="IPR043198">
    <property type="entry name" value="Cyclin/Ssn8"/>
</dbReference>
<gene>
    <name evidence="3" type="ORF">JXQ802_LOCUS31413</name>
</gene>
<keyword evidence="1" id="KW-0195">Cyclin</keyword>